<dbReference type="FunFam" id="3.40.640.10:FF:000030">
    <property type="entry name" value="Low-specificity L-threonine aldolase"/>
    <property type="match status" value="1"/>
</dbReference>
<dbReference type="Gene3D" id="3.40.640.10">
    <property type="entry name" value="Type I PLP-dependent aspartate aminotransferase-like (Major domain)"/>
    <property type="match status" value="1"/>
</dbReference>
<evidence type="ECO:0000259" key="6">
    <source>
        <dbReference type="Pfam" id="PF01212"/>
    </source>
</evidence>
<proteinExistence type="inferred from homology"/>
<name>A0A7M5VCD0_9CNID</name>
<protein>
    <recommendedName>
        <fullName evidence="6">Aromatic amino acid beta-eliminating lyase/threonine aldolase domain-containing protein</fullName>
    </recommendedName>
</protein>
<dbReference type="PIRSF" id="PIRSF017617">
    <property type="entry name" value="Thr_aldolase"/>
    <property type="match status" value="1"/>
</dbReference>
<keyword evidence="8" id="KW-1185">Reference proteome</keyword>
<dbReference type="InterPro" id="IPR023603">
    <property type="entry name" value="Low_specificity_L-TA-like"/>
</dbReference>
<dbReference type="GO" id="GO:0005829">
    <property type="term" value="C:cytosol"/>
    <property type="evidence" value="ECO:0007669"/>
    <property type="project" value="TreeGrafter"/>
</dbReference>
<evidence type="ECO:0000256" key="5">
    <source>
        <dbReference type="PIRSR" id="PIRSR017617-1"/>
    </source>
</evidence>
<dbReference type="SUPFAM" id="SSF53383">
    <property type="entry name" value="PLP-dependent transferases"/>
    <property type="match status" value="1"/>
</dbReference>
<sequence>FATHDFSLIFKLYNLKPETQELITFMLAQKGFACVCIYFFRSEFIIFSSMLLTTRFVNLLKFNSKRSCMRYACAYYHVKSGDELIDLKSDTVTKPCDQMLTKMFQATVGDDVFREDPTTHELELKAAEMFGKEKALFAPSGTMGNLLCILAHCQGRSQELIIGTDQHVYFGEQGHFMQYGGIVARPLPNQDDGSLRLEGVEKIILRQGPYHCKTSMLVLENTHMVKGGIPLRDQYLQDAYSLCKKYDVKLHIDGARLLGAAIATGNTMKEILRNADSVSMCLSKGMGCPVGCVIGGSEELIDKALHIRKSLGGGMRQIGYLTAAGIYALENAHQWIEIDHQHARAVADNVNSLGFGDSAFVNTEHGLTSIVFIELKDSKSSEIVHMLRERYNIEAMAFTDKRVRLCMHRNISSDDIDYVNKALSRVLELHISRAI</sequence>
<feature type="domain" description="Aromatic amino acid beta-eliminating lyase/threonine aldolase" evidence="6">
    <location>
        <begin position="86"/>
        <end position="364"/>
    </location>
</feature>
<comment type="similarity">
    <text evidence="2">Belongs to the threonine aldolase family.</text>
</comment>
<dbReference type="InterPro" id="IPR015421">
    <property type="entry name" value="PyrdxlP-dep_Trfase_major"/>
</dbReference>
<dbReference type="InterPro" id="IPR015422">
    <property type="entry name" value="PyrdxlP-dep_Trfase_small"/>
</dbReference>
<dbReference type="InterPro" id="IPR015424">
    <property type="entry name" value="PyrdxlP-dep_Trfase"/>
</dbReference>
<evidence type="ECO:0000256" key="3">
    <source>
        <dbReference type="ARBA" id="ARBA00022898"/>
    </source>
</evidence>
<dbReference type="GO" id="GO:0006567">
    <property type="term" value="P:L-threonine catabolic process"/>
    <property type="evidence" value="ECO:0007669"/>
    <property type="project" value="TreeGrafter"/>
</dbReference>
<dbReference type="AlphaFoldDB" id="A0A7M5VCD0"/>
<dbReference type="Proteomes" id="UP000594262">
    <property type="component" value="Unplaced"/>
</dbReference>
<dbReference type="OrthoDB" id="10261951at2759"/>
<comment type="cofactor">
    <cofactor evidence="1">
        <name>pyridoxal 5'-phosphate</name>
        <dbReference type="ChEBI" id="CHEBI:597326"/>
    </cofactor>
</comment>
<evidence type="ECO:0000256" key="1">
    <source>
        <dbReference type="ARBA" id="ARBA00001933"/>
    </source>
</evidence>
<dbReference type="PANTHER" id="PTHR48097:SF9">
    <property type="entry name" value="L-THREONINE ALDOLASE"/>
    <property type="match status" value="1"/>
</dbReference>
<dbReference type="InterPro" id="IPR001597">
    <property type="entry name" value="ArAA_b-elim_lyase/Thr_aldolase"/>
</dbReference>
<dbReference type="GO" id="GO:0006545">
    <property type="term" value="P:glycine biosynthetic process"/>
    <property type="evidence" value="ECO:0007669"/>
    <property type="project" value="TreeGrafter"/>
</dbReference>
<keyword evidence="3" id="KW-0663">Pyridoxal phosphate</keyword>
<dbReference type="Pfam" id="PF01212">
    <property type="entry name" value="Beta_elim_lyase"/>
    <property type="match status" value="1"/>
</dbReference>
<dbReference type="EnsemblMetazoa" id="CLYHEMT011650.1">
    <property type="protein sequence ID" value="CLYHEMP011650.1"/>
    <property type="gene ID" value="CLYHEMG011650"/>
</dbReference>
<reference evidence="7" key="1">
    <citation type="submission" date="2021-01" db="UniProtKB">
        <authorList>
            <consortium name="EnsemblMetazoa"/>
        </authorList>
    </citation>
    <scope>IDENTIFICATION</scope>
</reference>
<keyword evidence="4" id="KW-0456">Lyase</keyword>
<evidence type="ECO:0000313" key="8">
    <source>
        <dbReference type="Proteomes" id="UP000594262"/>
    </source>
</evidence>
<dbReference type="Gene3D" id="3.90.1150.10">
    <property type="entry name" value="Aspartate Aminotransferase, domain 1"/>
    <property type="match status" value="1"/>
</dbReference>
<organism evidence="7 8">
    <name type="scientific">Clytia hemisphaerica</name>
    <dbReference type="NCBI Taxonomy" id="252671"/>
    <lineage>
        <taxon>Eukaryota</taxon>
        <taxon>Metazoa</taxon>
        <taxon>Cnidaria</taxon>
        <taxon>Hydrozoa</taxon>
        <taxon>Hydroidolina</taxon>
        <taxon>Leptothecata</taxon>
        <taxon>Obeliida</taxon>
        <taxon>Clytiidae</taxon>
        <taxon>Clytia</taxon>
    </lineage>
</organism>
<evidence type="ECO:0000256" key="4">
    <source>
        <dbReference type="ARBA" id="ARBA00023239"/>
    </source>
</evidence>
<dbReference type="GO" id="GO:0008732">
    <property type="term" value="F:L-allo-threonine aldolase activity"/>
    <property type="evidence" value="ECO:0007669"/>
    <property type="project" value="TreeGrafter"/>
</dbReference>
<dbReference type="PANTHER" id="PTHR48097">
    <property type="entry name" value="L-THREONINE ALDOLASE-RELATED"/>
    <property type="match status" value="1"/>
</dbReference>
<accession>A0A7M5VCD0</accession>
<feature type="modified residue" description="N6-(pyridoxal phosphate)lysine" evidence="5">
    <location>
        <position position="284"/>
    </location>
</feature>
<evidence type="ECO:0000313" key="7">
    <source>
        <dbReference type="EnsemblMetazoa" id="CLYHEMP011650.1"/>
    </source>
</evidence>
<evidence type="ECO:0000256" key="2">
    <source>
        <dbReference type="ARBA" id="ARBA00006966"/>
    </source>
</evidence>
<dbReference type="NCBIfam" id="NF041359">
    <property type="entry name" value="GntG_guanitoxin"/>
    <property type="match status" value="1"/>
</dbReference>